<evidence type="ECO:0000259" key="6">
    <source>
        <dbReference type="PROSITE" id="PS51898"/>
    </source>
</evidence>
<dbReference type="PANTHER" id="PTHR30629:SF2">
    <property type="entry name" value="PROPHAGE INTEGRASE INTS-RELATED"/>
    <property type="match status" value="1"/>
</dbReference>
<name>A0A1C7P643_9HYPH</name>
<dbReference type="InterPro" id="IPR013762">
    <property type="entry name" value="Integrase-like_cat_sf"/>
</dbReference>
<feature type="region of interest" description="Disordered" evidence="5">
    <location>
        <begin position="1"/>
        <end position="22"/>
    </location>
</feature>
<dbReference type="GO" id="GO:0015074">
    <property type="term" value="P:DNA integration"/>
    <property type="evidence" value="ECO:0007669"/>
    <property type="project" value="UniProtKB-KW"/>
</dbReference>
<dbReference type="Gene3D" id="1.10.443.10">
    <property type="entry name" value="Intergrase catalytic core"/>
    <property type="match status" value="1"/>
</dbReference>
<dbReference type="EMBL" id="LGLV01000004">
    <property type="protein sequence ID" value="OBZ96743.1"/>
    <property type="molecule type" value="Genomic_DNA"/>
</dbReference>
<dbReference type="Pfam" id="PF13356">
    <property type="entry name" value="Arm-DNA-bind_3"/>
    <property type="match status" value="1"/>
</dbReference>
<comment type="caution">
    <text evidence="7">The sequence shown here is derived from an EMBL/GenBank/DDBJ whole genome shotgun (WGS) entry which is preliminary data.</text>
</comment>
<dbReference type="Gene3D" id="3.30.160.390">
    <property type="entry name" value="Integrase, DNA-binding domain"/>
    <property type="match status" value="1"/>
</dbReference>
<dbReference type="InterPro" id="IPR025166">
    <property type="entry name" value="Integrase_DNA_bind_dom"/>
</dbReference>
<protein>
    <recommendedName>
        <fullName evidence="6">Tyr recombinase domain-containing protein</fullName>
    </recommendedName>
</protein>
<evidence type="ECO:0000256" key="1">
    <source>
        <dbReference type="ARBA" id="ARBA00008857"/>
    </source>
</evidence>
<reference evidence="7 8" key="1">
    <citation type="journal article" date="2016" name="Syst. Appl. Microbiol.">
        <title>Pararhizobium polonicum sp. nov. isolated from tumors on stone fruit rootstocks.</title>
        <authorList>
            <person name="Pulawska J."/>
            <person name="Kuzmanovic N."/>
            <person name="Willems A."/>
            <person name="Pothier J.F."/>
        </authorList>
    </citation>
    <scope>NUCLEOTIDE SEQUENCE [LARGE SCALE GENOMIC DNA]</scope>
    <source>
        <strain evidence="7 8">F5.1</strain>
    </source>
</reference>
<feature type="region of interest" description="Disordered" evidence="5">
    <location>
        <begin position="87"/>
        <end position="107"/>
    </location>
</feature>
<dbReference type="InterPro" id="IPR011010">
    <property type="entry name" value="DNA_brk_join_enz"/>
</dbReference>
<dbReference type="InterPro" id="IPR038488">
    <property type="entry name" value="Integrase_DNA-bd_sf"/>
</dbReference>
<dbReference type="Gene3D" id="1.10.150.130">
    <property type="match status" value="1"/>
</dbReference>
<dbReference type="GO" id="GO:0003677">
    <property type="term" value="F:DNA binding"/>
    <property type="evidence" value="ECO:0007669"/>
    <property type="project" value="UniProtKB-KW"/>
</dbReference>
<organism evidence="7 8">
    <name type="scientific">Pararhizobium polonicum</name>
    <dbReference type="NCBI Taxonomy" id="1612624"/>
    <lineage>
        <taxon>Bacteria</taxon>
        <taxon>Pseudomonadati</taxon>
        <taxon>Pseudomonadota</taxon>
        <taxon>Alphaproteobacteria</taxon>
        <taxon>Hyphomicrobiales</taxon>
        <taxon>Rhizobiaceae</taxon>
        <taxon>Rhizobium/Agrobacterium group</taxon>
        <taxon>Pararhizobium</taxon>
    </lineage>
</organism>
<keyword evidence="4" id="KW-0233">DNA recombination</keyword>
<dbReference type="Proteomes" id="UP000093111">
    <property type="component" value="Unassembled WGS sequence"/>
</dbReference>
<evidence type="ECO:0000256" key="5">
    <source>
        <dbReference type="SAM" id="MobiDB-lite"/>
    </source>
</evidence>
<dbReference type="SUPFAM" id="SSF56349">
    <property type="entry name" value="DNA breaking-rejoining enzymes"/>
    <property type="match status" value="1"/>
</dbReference>
<dbReference type="CDD" id="cd00801">
    <property type="entry name" value="INT_P4_C"/>
    <property type="match status" value="1"/>
</dbReference>
<comment type="similarity">
    <text evidence="1">Belongs to the 'phage' integrase family.</text>
</comment>
<dbReference type="InterPro" id="IPR050808">
    <property type="entry name" value="Phage_Integrase"/>
</dbReference>
<gene>
    <name evidence="7" type="ORF">ADU59_03110</name>
</gene>
<dbReference type="GO" id="GO:0006310">
    <property type="term" value="P:DNA recombination"/>
    <property type="evidence" value="ECO:0007669"/>
    <property type="project" value="UniProtKB-KW"/>
</dbReference>
<dbReference type="Pfam" id="PF00589">
    <property type="entry name" value="Phage_integrase"/>
    <property type="match status" value="1"/>
</dbReference>
<evidence type="ECO:0000313" key="7">
    <source>
        <dbReference type="EMBL" id="OBZ96743.1"/>
    </source>
</evidence>
<evidence type="ECO:0000256" key="2">
    <source>
        <dbReference type="ARBA" id="ARBA00022908"/>
    </source>
</evidence>
<accession>A0A1C7P643</accession>
<dbReference type="PANTHER" id="PTHR30629">
    <property type="entry name" value="PROPHAGE INTEGRASE"/>
    <property type="match status" value="1"/>
</dbReference>
<dbReference type="InterPro" id="IPR002104">
    <property type="entry name" value="Integrase_catalytic"/>
</dbReference>
<dbReference type="AlphaFoldDB" id="A0A1C7P643"/>
<dbReference type="InterPro" id="IPR010998">
    <property type="entry name" value="Integrase_recombinase_N"/>
</dbReference>
<evidence type="ECO:0000256" key="4">
    <source>
        <dbReference type="ARBA" id="ARBA00023172"/>
    </source>
</evidence>
<dbReference type="STRING" id="1612624.ADU59_03110"/>
<feature type="domain" description="Tyr recombinase" evidence="6">
    <location>
        <begin position="265"/>
        <end position="457"/>
    </location>
</feature>
<proteinExistence type="inferred from homology"/>
<evidence type="ECO:0000313" key="8">
    <source>
        <dbReference type="Proteomes" id="UP000093111"/>
    </source>
</evidence>
<dbReference type="PROSITE" id="PS51898">
    <property type="entry name" value="TYR_RECOMBINASE"/>
    <property type="match status" value="1"/>
</dbReference>
<evidence type="ECO:0000256" key="3">
    <source>
        <dbReference type="ARBA" id="ARBA00023125"/>
    </source>
</evidence>
<keyword evidence="2" id="KW-0229">DNA integration</keyword>
<keyword evidence="3" id="KW-0238">DNA-binding</keyword>
<sequence length="486" mass="54643">MLPGGNMPRENLTDRRLKSLKSAPAGTDRYEVSDAIVPGLRVRVNEAGKKTFVLLARFPVSTTGARKSRADGKINPTRRTIGVYIDKSVSGEARPKEGEEPQIGSLEDARKKAREWLQLLDAGVDPQIRIAENKAKERVRQENSFEAVFDDYVAKALYQKDGKTPKLKNATDMEKGLRLEFVDDKIVNRKKRPGLARRPISGVTKADITRVILDKVDEGYDARALQLFAWVRGFFNWAIDRGTYDIEVSPCDRLKPKSLIGTRNSRDRVLTDEEIRALWIATEAIGYPLGPLYRILLLTGLRRGEAACGKRDELVMKEELWTIPADRMKGKIIHQLPLSGTVVEILQSLPIQNAGTFLFSTTAGEKAVNSWTKAKDALDKEMLVVLKRFAQERGEDPEKVTLKPFVLHDLRRTARTRMAKLGVQEHVAEAVIAHKKQGVNAVYNQWDYFDEKRDALNRWAAAVRDLIEPPPENVVSLTSRTASPAK</sequence>
<keyword evidence="8" id="KW-1185">Reference proteome</keyword>